<evidence type="ECO:0008006" key="3">
    <source>
        <dbReference type="Google" id="ProtNLM"/>
    </source>
</evidence>
<gene>
    <name evidence="1" type="ORF">ETSY2_46940</name>
</gene>
<sequence>MAIVYLETSFISACVTNRLDAGSLYRQSISLEWWHAQRHQHDLYISDEVIAELSDPRYMRRQEAFDHIEGLESLVVSDEVIGLARILVDHKVMPDPLQGDAVHVACATVYSMDFMLSWNVRHLANPNKTQHLNTICLRMGLMLPRIITPEFLWKDNHGSSE</sequence>
<reference evidence="1 2" key="1">
    <citation type="journal article" date="2014" name="Nature">
        <title>An environmental bacterial taxon with a large and distinct metabolic repertoire.</title>
        <authorList>
            <person name="Wilson M.C."/>
            <person name="Mori T."/>
            <person name="Ruckert C."/>
            <person name="Uria A.R."/>
            <person name="Helf M.J."/>
            <person name="Takada K."/>
            <person name="Gernert C."/>
            <person name="Steffens U.A."/>
            <person name="Heycke N."/>
            <person name="Schmitt S."/>
            <person name="Rinke C."/>
            <person name="Helfrich E.J."/>
            <person name="Brachmann A.O."/>
            <person name="Gurgui C."/>
            <person name="Wakimoto T."/>
            <person name="Kracht M."/>
            <person name="Crusemann M."/>
            <person name="Hentschel U."/>
            <person name="Abe I."/>
            <person name="Matsunaga S."/>
            <person name="Kalinowski J."/>
            <person name="Takeyama H."/>
            <person name="Piel J."/>
        </authorList>
    </citation>
    <scope>NUCLEOTIDE SEQUENCE [LARGE SCALE GENOMIC DNA]</scope>
    <source>
        <strain evidence="2">TSY2</strain>
    </source>
</reference>
<protein>
    <recommendedName>
        <fullName evidence="3">PIN domain-containing protein</fullName>
    </recommendedName>
</protein>
<keyword evidence="2" id="KW-1185">Reference proteome</keyword>
<evidence type="ECO:0000313" key="2">
    <source>
        <dbReference type="Proteomes" id="UP000019140"/>
    </source>
</evidence>
<name>W4LE02_9BACT</name>
<dbReference type="CDD" id="cd18687">
    <property type="entry name" value="PIN_VapC-like"/>
    <property type="match status" value="1"/>
</dbReference>
<dbReference type="SUPFAM" id="SSF88723">
    <property type="entry name" value="PIN domain-like"/>
    <property type="match status" value="1"/>
</dbReference>
<dbReference type="Proteomes" id="UP000019140">
    <property type="component" value="Unassembled WGS sequence"/>
</dbReference>
<evidence type="ECO:0000313" key="1">
    <source>
        <dbReference type="EMBL" id="ETW96169.1"/>
    </source>
</evidence>
<organism evidence="1 2">
    <name type="scientific">Candidatus Entotheonella gemina</name>
    <dbReference type="NCBI Taxonomy" id="1429439"/>
    <lineage>
        <taxon>Bacteria</taxon>
        <taxon>Pseudomonadati</taxon>
        <taxon>Nitrospinota/Tectimicrobiota group</taxon>
        <taxon>Candidatus Tectimicrobiota</taxon>
        <taxon>Candidatus Entotheonellia</taxon>
        <taxon>Candidatus Entotheonellales</taxon>
        <taxon>Candidatus Entotheonellaceae</taxon>
        <taxon>Candidatus Entotheonella</taxon>
    </lineage>
</organism>
<proteinExistence type="predicted"/>
<accession>W4LE02</accession>
<dbReference type="AlphaFoldDB" id="W4LE02"/>
<dbReference type="EMBL" id="AZHX01002222">
    <property type="protein sequence ID" value="ETW96169.1"/>
    <property type="molecule type" value="Genomic_DNA"/>
</dbReference>
<dbReference type="InterPro" id="IPR029060">
    <property type="entry name" value="PIN-like_dom_sf"/>
</dbReference>
<comment type="caution">
    <text evidence="1">The sequence shown here is derived from an EMBL/GenBank/DDBJ whole genome shotgun (WGS) entry which is preliminary data.</text>
</comment>
<dbReference type="HOGENOM" id="CLU_119411_0_0_7"/>